<evidence type="ECO:0000256" key="2">
    <source>
        <dbReference type="ARBA" id="ARBA00009142"/>
    </source>
</evidence>
<dbReference type="PANTHER" id="PTHR43701">
    <property type="entry name" value="MEMBRANE TRANSPORTER PROTEIN MJ0441-RELATED"/>
    <property type="match status" value="1"/>
</dbReference>
<evidence type="ECO:0000256" key="4">
    <source>
        <dbReference type="ARBA" id="ARBA00022989"/>
    </source>
</evidence>
<sequence length="123" mass="13288">MPKEAPKKKKIWSWIGGLGVGLINGLLGAGGGMLAVPLLNASGLPTHKAHATSLAIIFPLSVLSAGLYLFQDRMSLGDALPYLPLGIVGALVGTWVLPRIQAKWLRRIFGVFLLWAAWRLMFQ</sequence>
<protein>
    <recommendedName>
        <fullName evidence="6">Probable membrane transporter protein</fullName>
    </recommendedName>
</protein>
<accession>A0A7I8D200</accession>
<evidence type="ECO:0000313" key="7">
    <source>
        <dbReference type="EMBL" id="BCI59459.1"/>
    </source>
</evidence>
<keyword evidence="5 6" id="KW-0472">Membrane</keyword>
<dbReference type="PANTHER" id="PTHR43701:SF2">
    <property type="entry name" value="MEMBRANE TRANSPORTER PROTEIN YJNA-RELATED"/>
    <property type="match status" value="1"/>
</dbReference>
<gene>
    <name evidence="7" type="ORF">C12CBH8_00980</name>
</gene>
<organism evidence="7 8">
    <name type="scientific">Solibaculum mannosilyticum</name>
    <dbReference type="NCBI Taxonomy" id="2780922"/>
    <lineage>
        <taxon>Bacteria</taxon>
        <taxon>Bacillati</taxon>
        <taxon>Bacillota</taxon>
        <taxon>Clostridia</taxon>
        <taxon>Eubacteriales</taxon>
        <taxon>Oscillospiraceae</taxon>
        <taxon>Solibaculum</taxon>
    </lineage>
</organism>
<reference evidence="8" key="1">
    <citation type="submission" date="2020-07" db="EMBL/GenBank/DDBJ databases">
        <title>Complete genome sequencing of Clostridia bacterium strain 12CBH8.</title>
        <authorList>
            <person name="Sakamoto M."/>
            <person name="Murakami T."/>
            <person name="Mori H."/>
        </authorList>
    </citation>
    <scope>NUCLEOTIDE SEQUENCE [LARGE SCALE GENOMIC DNA]</scope>
    <source>
        <strain evidence="8">12CBH8</strain>
    </source>
</reference>
<feature type="transmembrane region" description="Helical" evidence="6">
    <location>
        <begin position="104"/>
        <end position="122"/>
    </location>
</feature>
<evidence type="ECO:0000313" key="8">
    <source>
        <dbReference type="Proteomes" id="UP000593890"/>
    </source>
</evidence>
<keyword evidence="4 6" id="KW-1133">Transmembrane helix</keyword>
<evidence type="ECO:0000256" key="1">
    <source>
        <dbReference type="ARBA" id="ARBA00004141"/>
    </source>
</evidence>
<evidence type="ECO:0000256" key="3">
    <source>
        <dbReference type="ARBA" id="ARBA00022692"/>
    </source>
</evidence>
<dbReference type="KEGG" id="sman:C12CBH8_00980"/>
<dbReference type="InterPro" id="IPR051598">
    <property type="entry name" value="TSUP/Inactive_protease-like"/>
</dbReference>
<keyword evidence="3 6" id="KW-0812">Transmembrane</keyword>
<dbReference type="AlphaFoldDB" id="A0A7I8D200"/>
<dbReference type="Proteomes" id="UP000593890">
    <property type="component" value="Chromosome"/>
</dbReference>
<comment type="subcellular location">
    <subcellularLocation>
        <location evidence="6">Cell membrane</location>
        <topology evidence="6">Multi-pass membrane protein</topology>
    </subcellularLocation>
    <subcellularLocation>
        <location evidence="1">Membrane</location>
        <topology evidence="1">Multi-pass membrane protein</topology>
    </subcellularLocation>
</comment>
<dbReference type="GO" id="GO:0005886">
    <property type="term" value="C:plasma membrane"/>
    <property type="evidence" value="ECO:0007669"/>
    <property type="project" value="UniProtKB-SubCell"/>
</dbReference>
<keyword evidence="6" id="KW-1003">Cell membrane</keyword>
<dbReference type="InterPro" id="IPR002781">
    <property type="entry name" value="TM_pro_TauE-like"/>
</dbReference>
<evidence type="ECO:0000256" key="5">
    <source>
        <dbReference type="ARBA" id="ARBA00023136"/>
    </source>
</evidence>
<dbReference type="RefSeq" id="WP_090263884.1">
    <property type="nucleotide sequence ID" value="NZ_AP023321.1"/>
</dbReference>
<name>A0A7I8D200_9FIRM</name>
<evidence type="ECO:0000256" key="6">
    <source>
        <dbReference type="RuleBase" id="RU363041"/>
    </source>
</evidence>
<feature type="transmembrane region" description="Helical" evidence="6">
    <location>
        <begin position="12"/>
        <end position="39"/>
    </location>
</feature>
<feature type="transmembrane region" description="Helical" evidence="6">
    <location>
        <begin position="82"/>
        <end position="98"/>
    </location>
</feature>
<comment type="similarity">
    <text evidence="2 6">Belongs to the 4-toluene sulfonate uptake permease (TSUP) (TC 2.A.102) family.</text>
</comment>
<keyword evidence="8" id="KW-1185">Reference proteome</keyword>
<proteinExistence type="inferred from homology"/>
<dbReference type="Pfam" id="PF01925">
    <property type="entry name" value="TauE"/>
    <property type="match status" value="1"/>
</dbReference>
<dbReference type="EMBL" id="AP023321">
    <property type="protein sequence ID" value="BCI59459.1"/>
    <property type="molecule type" value="Genomic_DNA"/>
</dbReference>
<feature type="transmembrane region" description="Helical" evidence="6">
    <location>
        <begin position="51"/>
        <end position="70"/>
    </location>
</feature>